<dbReference type="InterPro" id="IPR021709">
    <property type="entry name" value="DUF3292"/>
</dbReference>
<keyword evidence="4" id="KW-1185">Reference proteome</keyword>
<dbReference type="PANTHER" id="PTHR38694:SF1">
    <property type="entry name" value="PEROXIN DOMAIN-CONTAINING PROTEIN"/>
    <property type="match status" value="1"/>
</dbReference>
<feature type="transmembrane region" description="Helical" evidence="2">
    <location>
        <begin position="205"/>
        <end position="227"/>
    </location>
</feature>
<organism evidence="3 4">
    <name type="scientific">Trichosporon asahii var. asahii (strain CBS 8904)</name>
    <name type="common">Yeast</name>
    <dbReference type="NCBI Taxonomy" id="1220162"/>
    <lineage>
        <taxon>Eukaryota</taxon>
        <taxon>Fungi</taxon>
        <taxon>Dikarya</taxon>
        <taxon>Basidiomycota</taxon>
        <taxon>Agaricomycotina</taxon>
        <taxon>Tremellomycetes</taxon>
        <taxon>Trichosporonales</taxon>
        <taxon>Trichosporonaceae</taxon>
        <taxon>Trichosporon</taxon>
    </lineage>
</organism>
<evidence type="ECO:0000256" key="1">
    <source>
        <dbReference type="SAM" id="MobiDB-lite"/>
    </source>
</evidence>
<accession>K1W622</accession>
<feature type="region of interest" description="Disordered" evidence="1">
    <location>
        <begin position="521"/>
        <end position="561"/>
    </location>
</feature>
<dbReference type="Proteomes" id="UP000006757">
    <property type="component" value="Unassembled WGS sequence"/>
</dbReference>
<dbReference type="OrthoDB" id="1708389at2759"/>
<dbReference type="HOGENOM" id="CLU_025989_0_0_1"/>
<evidence type="ECO:0000256" key="2">
    <source>
        <dbReference type="SAM" id="Phobius"/>
    </source>
</evidence>
<comment type="caution">
    <text evidence="3">The sequence shown here is derived from an EMBL/GenBank/DDBJ whole genome shotgun (WGS) entry which is preliminary data.</text>
</comment>
<reference evidence="3 4" key="1">
    <citation type="journal article" date="2012" name="Eukaryot. Cell">
        <title>Genome sequence of the Trichosporon asahii environmental strain CBS 8904.</title>
        <authorList>
            <person name="Yang R.Y."/>
            <person name="Li H.T."/>
            <person name="Zhu H."/>
            <person name="Zhou G.P."/>
            <person name="Wang M."/>
            <person name="Wang L."/>
        </authorList>
    </citation>
    <scope>NUCLEOTIDE SEQUENCE [LARGE SCALE GENOMIC DNA]</scope>
    <source>
        <strain evidence="3 4">CBS 8904</strain>
    </source>
</reference>
<feature type="compositionally biased region" description="Low complexity" evidence="1">
    <location>
        <begin position="528"/>
        <end position="540"/>
    </location>
</feature>
<keyword evidence="2" id="KW-0472">Membrane</keyword>
<name>K1W622_TRIAC</name>
<keyword evidence="2" id="KW-1133">Transmembrane helix</keyword>
<feature type="compositionally biased region" description="Basic residues" evidence="1">
    <location>
        <begin position="551"/>
        <end position="561"/>
    </location>
</feature>
<gene>
    <name evidence="3" type="ORF">A1Q2_08500</name>
</gene>
<evidence type="ECO:0000313" key="4">
    <source>
        <dbReference type="Proteomes" id="UP000006757"/>
    </source>
</evidence>
<dbReference type="STRING" id="1220162.K1W622"/>
<dbReference type="AlphaFoldDB" id="K1W622"/>
<feature type="compositionally biased region" description="Basic and acidic residues" evidence="1">
    <location>
        <begin position="90"/>
        <end position="100"/>
    </location>
</feature>
<dbReference type="EMBL" id="AMBO01000419">
    <property type="protein sequence ID" value="EKC97218.1"/>
    <property type="molecule type" value="Genomic_DNA"/>
</dbReference>
<evidence type="ECO:0000313" key="3">
    <source>
        <dbReference type="EMBL" id="EKC97218.1"/>
    </source>
</evidence>
<protein>
    <submittedName>
        <fullName evidence="3">Uncharacterized protein</fullName>
    </submittedName>
</protein>
<proteinExistence type="predicted"/>
<dbReference type="eggNOG" id="ENOG502QS59">
    <property type="taxonomic scope" value="Eukaryota"/>
</dbReference>
<sequence length="738" mass="81219">MSAPIVEPVPARPSAEFSLLDKPDFEQVETVDRIPLSSTRVDERARSQLHSSSPMREIASSPDEARRQTTPSARAAVQSLEGQRATPPSMREKQAATERDLMDEEEQGTVVEGIEDDNLWVLLRMFNTQVNHVLHPARGLPPDQPDLRQTNLPNVPYRSDTLKANLERFIKAIAPPSSRGIREVQRLSDWHGEFYRTLAYCAGYFISWGLGCTVVAALCFFAILVAFPGTRRFLFPDLPEDVPPPDPLEHIKEEPLAKATPAAKDHKLTRAEQAEEHSVEVTAVMLGYIGKLLLGGEAREGNAVVGPKDLVAETDEPDNIVTDADGKIVGYQTEEHDANAERMRVNGEIVKVRRDKEARSEAQSEADARREELTTRMAKATENGVGGAADFIEIMQKALSPVPVYPDSFARFKLAALLVAPALLLHYVPAQLIGRVVTLLFGVVFWGHEPMMKGAKQLMERFPNWMDYLDPRNHLLSGVPTNAQLTLHLLRASEAEGNPLPLPPVAPTLEEANEAINDEEDGVKTKAAKAAASDTKAGKALSSGNPDNNKGVRKAAKKTGGKTKSLFKRAARKLAGMGSDVTVVGEESGVLKKKINSMVLKAKWGDEVPEGGFVAKHNGTSGHLFLDDEEGCLSWVPLLSKTPEKVWYIDDLVEMKKQGLGVQRLALAMMSGAEIESLGLALRFAKTADDVSMKDMTEEEQLAHAQRAEESLIFRGVEAREQLFNRLIAMGHQRWEML</sequence>
<dbReference type="InParanoid" id="K1W622"/>
<dbReference type="Pfam" id="PF11696">
    <property type="entry name" value="DUF3292"/>
    <property type="match status" value="2"/>
</dbReference>
<keyword evidence="2" id="KW-0812">Transmembrane</keyword>
<dbReference type="PANTHER" id="PTHR38694">
    <property type="entry name" value="CONSERVED EXPRESSED PROTEIN"/>
    <property type="match status" value="1"/>
</dbReference>
<feature type="region of interest" description="Disordered" evidence="1">
    <location>
        <begin position="36"/>
        <end position="108"/>
    </location>
</feature>